<dbReference type="Gene3D" id="1.10.110.10">
    <property type="entry name" value="Plant lipid-transfer and hydrophobic proteins"/>
    <property type="match status" value="1"/>
</dbReference>
<evidence type="ECO:0000259" key="8">
    <source>
        <dbReference type="SMART" id="SM00499"/>
    </source>
</evidence>
<name>A0A2P5CK79_PARAD</name>
<accession>A0A2P5CK79</accession>
<dbReference type="InterPro" id="IPR036312">
    <property type="entry name" value="Bifun_inhib/LTP/seed_sf"/>
</dbReference>
<feature type="signal peptide" evidence="7">
    <location>
        <begin position="1"/>
        <end position="26"/>
    </location>
</feature>
<dbReference type="AlphaFoldDB" id="A0A2P5CK79"/>
<feature type="domain" description="Bifunctional inhibitor/plant lipid transfer protein/seed storage helical" evidence="8">
    <location>
        <begin position="46"/>
        <end position="154"/>
    </location>
</feature>
<dbReference type="STRING" id="3476.A0A2P5CK79"/>
<dbReference type="Proteomes" id="UP000237105">
    <property type="component" value="Unassembled WGS sequence"/>
</dbReference>
<dbReference type="InterPro" id="IPR000617">
    <property type="entry name" value="Napin/2SS/CON"/>
</dbReference>
<organism evidence="9 10">
    <name type="scientific">Parasponia andersonii</name>
    <name type="common">Sponia andersonii</name>
    <dbReference type="NCBI Taxonomy" id="3476"/>
    <lineage>
        <taxon>Eukaryota</taxon>
        <taxon>Viridiplantae</taxon>
        <taxon>Streptophyta</taxon>
        <taxon>Embryophyta</taxon>
        <taxon>Tracheophyta</taxon>
        <taxon>Spermatophyta</taxon>
        <taxon>Magnoliopsida</taxon>
        <taxon>eudicotyledons</taxon>
        <taxon>Gunneridae</taxon>
        <taxon>Pentapetalae</taxon>
        <taxon>rosids</taxon>
        <taxon>fabids</taxon>
        <taxon>Rosales</taxon>
        <taxon>Cannabaceae</taxon>
        <taxon>Parasponia</taxon>
    </lineage>
</organism>
<dbReference type="PANTHER" id="PTHR35496:SF4">
    <property type="entry name" value="2S SULFUR-RICH SEED STORAGE PROTEIN 2-LIKE"/>
    <property type="match status" value="1"/>
</dbReference>
<keyword evidence="6" id="KW-0708">Seed storage protein</keyword>
<sequence>MARLTILAAAGLLVVVLFVVNTSVGAHRTTMTTVEIESNNLPNQRCEDQIRRQNLRDCEQYIRQGRRDDYGVLAMKGEEEENYSGGQQQQWQQLQQCCNQLRKMDQQCQCEAMSHIVRQQRQQQGQQIRGEQLRQMLQRAQNLPNECGSGPQHCDVREY</sequence>
<dbReference type="EMBL" id="JXTB01000121">
    <property type="protein sequence ID" value="PON61453.1"/>
    <property type="molecule type" value="Genomic_DNA"/>
</dbReference>
<evidence type="ECO:0000256" key="2">
    <source>
        <dbReference type="ARBA" id="ARBA00008262"/>
    </source>
</evidence>
<dbReference type="InterPro" id="IPR016140">
    <property type="entry name" value="Bifunc_inhib/LTP/seed_store"/>
</dbReference>
<keyword evidence="4" id="KW-0758">Storage protein</keyword>
<evidence type="ECO:0000313" key="9">
    <source>
        <dbReference type="EMBL" id="PON61453.1"/>
    </source>
</evidence>
<gene>
    <name evidence="9" type="ORF">PanWU01x14_145730</name>
</gene>
<protein>
    <submittedName>
        <fullName evidence="9">HMW glutenin</fullName>
    </submittedName>
</protein>
<evidence type="ECO:0000256" key="1">
    <source>
        <dbReference type="ARBA" id="ARBA00003211"/>
    </source>
</evidence>
<evidence type="ECO:0000256" key="5">
    <source>
        <dbReference type="ARBA" id="ARBA00023121"/>
    </source>
</evidence>
<evidence type="ECO:0000256" key="4">
    <source>
        <dbReference type="ARBA" id="ARBA00022761"/>
    </source>
</evidence>
<dbReference type="Pfam" id="PF00234">
    <property type="entry name" value="Tryp_alpha_amyl"/>
    <property type="match status" value="1"/>
</dbReference>
<keyword evidence="10" id="KW-1185">Reference proteome</keyword>
<dbReference type="OrthoDB" id="1922883at2759"/>
<reference evidence="10" key="1">
    <citation type="submission" date="2016-06" db="EMBL/GenBank/DDBJ databases">
        <title>Parallel loss of symbiosis genes in relatives of nitrogen-fixing non-legume Parasponia.</title>
        <authorList>
            <person name="Van Velzen R."/>
            <person name="Holmer R."/>
            <person name="Bu F."/>
            <person name="Rutten L."/>
            <person name="Van Zeijl A."/>
            <person name="Liu W."/>
            <person name="Santuari L."/>
            <person name="Cao Q."/>
            <person name="Sharma T."/>
            <person name="Shen D."/>
            <person name="Roswanjaya Y."/>
            <person name="Wardhani T."/>
            <person name="Kalhor M.S."/>
            <person name="Jansen J."/>
            <person name="Van den Hoogen J."/>
            <person name="Gungor B."/>
            <person name="Hartog M."/>
            <person name="Hontelez J."/>
            <person name="Verver J."/>
            <person name="Yang W.-C."/>
            <person name="Schijlen E."/>
            <person name="Repin R."/>
            <person name="Schilthuizen M."/>
            <person name="Schranz E."/>
            <person name="Heidstra R."/>
            <person name="Miyata K."/>
            <person name="Fedorova E."/>
            <person name="Kohlen W."/>
            <person name="Bisseling T."/>
            <person name="Smit S."/>
            <person name="Geurts R."/>
        </authorList>
    </citation>
    <scope>NUCLEOTIDE SEQUENCE [LARGE SCALE GENOMIC DNA]</scope>
    <source>
        <strain evidence="10">cv. WU1-14</strain>
    </source>
</reference>
<dbReference type="GO" id="GO:0045735">
    <property type="term" value="F:nutrient reservoir activity"/>
    <property type="evidence" value="ECO:0007669"/>
    <property type="project" value="UniProtKB-KW"/>
</dbReference>
<keyword evidence="5" id="KW-0446">Lipid-binding</keyword>
<comment type="similarity">
    <text evidence="2">Belongs to the 2S seed storage albumins family.</text>
</comment>
<dbReference type="PANTHER" id="PTHR35496">
    <property type="entry name" value="2S SEED STORAGE PROTEIN 1-RELATED"/>
    <property type="match status" value="1"/>
</dbReference>
<proteinExistence type="inferred from homology"/>
<comment type="function">
    <text evidence="1">Plant non-specific lipid-transfer proteins transfer phospholipids as well as galactolipids across membranes. May play a role in wax or cutin deposition in the cell walls of expanding epidermal cells and certain secretory tissues.</text>
</comment>
<keyword evidence="3" id="KW-0813">Transport</keyword>
<evidence type="ECO:0000313" key="10">
    <source>
        <dbReference type="Proteomes" id="UP000237105"/>
    </source>
</evidence>
<dbReference type="SUPFAM" id="SSF47699">
    <property type="entry name" value="Bifunctional inhibitor/lipid-transfer protein/seed storage 2S albumin"/>
    <property type="match status" value="1"/>
</dbReference>
<comment type="caution">
    <text evidence="9">The sequence shown here is derived from an EMBL/GenBank/DDBJ whole genome shotgun (WGS) entry which is preliminary data.</text>
</comment>
<feature type="chain" id="PRO_5015136835" evidence="7">
    <location>
        <begin position="27"/>
        <end position="159"/>
    </location>
</feature>
<evidence type="ECO:0000256" key="7">
    <source>
        <dbReference type="SAM" id="SignalP"/>
    </source>
</evidence>
<dbReference type="GO" id="GO:0008289">
    <property type="term" value="F:lipid binding"/>
    <property type="evidence" value="ECO:0007669"/>
    <property type="project" value="UniProtKB-KW"/>
</dbReference>
<keyword evidence="7" id="KW-0732">Signal</keyword>
<dbReference type="SMART" id="SM00499">
    <property type="entry name" value="AAI"/>
    <property type="match status" value="1"/>
</dbReference>
<evidence type="ECO:0000256" key="3">
    <source>
        <dbReference type="ARBA" id="ARBA00022448"/>
    </source>
</evidence>
<evidence type="ECO:0000256" key="6">
    <source>
        <dbReference type="ARBA" id="ARBA00023129"/>
    </source>
</evidence>